<dbReference type="STRING" id="6186.A0A183K3R4"/>
<dbReference type="WBParaSite" id="SCUD_0000963201-mRNA-1">
    <property type="protein sequence ID" value="SCUD_0000963201-mRNA-1"/>
    <property type="gene ID" value="SCUD_0000963201"/>
</dbReference>
<evidence type="ECO:0000256" key="10">
    <source>
        <dbReference type="ARBA" id="ARBA00023136"/>
    </source>
</evidence>
<gene>
    <name evidence="15" type="ORF">SCUD_LOCUS9632</name>
</gene>
<feature type="transmembrane region" description="Helical" evidence="14">
    <location>
        <begin position="286"/>
        <end position="310"/>
    </location>
</feature>
<keyword evidence="5" id="KW-0769">Symport</keyword>
<dbReference type="InterPro" id="IPR001734">
    <property type="entry name" value="Na/solute_symporter"/>
</dbReference>
<keyword evidence="8" id="KW-0915">Sodium</keyword>
<dbReference type="InterPro" id="IPR038377">
    <property type="entry name" value="Na/Glc_symporter_sf"/>
</dbReference>
<evidence type="ECO:0000313" key="17">
    <source>
        <dbReference type="WBParaSite" id="SCUD_0000963201-mRNA-1"/>
    </source>
</evidence>
<feature type="transmembrane region" description="Helical" evidence="14">
    <location>
        <begin position="46"/>
        <end position="65"/>
    </location>
</feature>
<evidence type="ECO:0000256" key="1">
    <source>
        <dbReference type="ARBA" id="ARBA00004141"/>
    </source>
</evidence>
<evidence type="ECO:0000256" key="2">
    <source>
        <dbReference type="ARBA" id="ARBA00006434"/>
    </source>
</evidence>
<feature type="transmembrane region" description="Helical" evidence="14">
    <location>
        <begin position="175"/>
        <end position="197"/>
    </location>
</feature>
<evidence type="ECO:0000256" key="12">
    <source>
        <dbReference type="ARBA" id="ARBA00023201"/>
    </source>
</evidence>
<feature type="transmembrane region" description="Helical" evidence="14">
    <location>
        <begin position="6"/>
        <end position="25"/>
    </location>
</feature>
<dbReference type="FunFam" id="1.20.1730.10:FF:000008">
    <property type="entry name" value="High affinity choline transporter 1"/>
    <property type="match status" value="1"/>
</dbReference>
<feature type="transmembrane region" description="Helical" evidence="14">
    <location>
        <begin position="204"/>
        <end position="224"/>
    </location>
</feature>
<reference evidence="17" key="1">
    <citation type="submission" date="2016-06" db="UniProtKB">
        <authorList>
            <consortium name="WormBaseParasite"/>
        </authorList>
    </citation>
    <scope>IDENTIFICATION</scope>
</reference>
<feature type="transmembrane region" description="Helical" evidence="14">
    <location>
        <begin position="393"/>
        <end position="415"/>
    </location>
</feature>
<dbReference type="GO" id="GO:0005886">
    <property type="term" value="C:plasma membrane"/>
    <property type="evidence" value="ECO:0007669"/>
    <property type="project" value="TreeGrafter"/>
</dbReference>
<dbReference type="EMBL" id="UZAK01033333">
    <property type="protein sequence ID" value="VDP36414.1"/>
    <property type="molecule type" value="Genomic_DNA"/>
</dbReference>
<dbReference type="AlphaFoldDB" id="A0A183K3R4"/>
<dbReference type="GO" id="GO:0008292">
    <property type="term" value="P:acetylcholine biosynthetic process"/>
    <property type="evidence" value="ECO:0007669"/>
    <property type="project" value="TreeGrafter"/>
</dbReference>
<dbReference type="Gene3D" id="1.20.1730.10">
    <property type="entry name" value="Sodium/glucose cotransporter"/>
    <property type="match status" value="1"/>
</dbReference>
<feature type="transmembrane region" description="Helical" evidence="14">
    <location>
        <begin position="421"/>
        <end position="443"/>
    </location>
</feature>
<evidence type="ECO:0000256" key="13">
    <source>
        <dbReference type="RuleBase" id="RU362091"/>
    </source>
</evidence>
<accession>A0A183K3R4</accession>
<keyword evidence="3" id="KW-0813">Transport</keyword>
<keyword evidence="6" id="KW-0530">Neurotransmitter biosynthesis</keyword>
<evidence type="ECO:0000256" key="14">
    <source>
        <dbReference type="SAM" id="Phobius"/>
    </source>
</evidence>
<evidence type="ECO:0000256" key="7">
    <source>
        <dbReference type="ARBA" id="ARBA00022989"/>
    </source>
</evidence>
<dbReference type="PANTHER" id="PTHR45897">
    <property type="entry name" value="HIGH-AFFINITY CHOLINE TRANSPORTER 1"/>
    <property type="match status" value="1"/>
</dbReference>
<evidence type="ECO:0000313" key="16">
    <source>
        <dbReference type="Proteomes" id="UP000279833"/>
    </source>
</evidence>
<comment type="subcellular location">
    <subcellularLocation>
        <location evidence="1">Membrane</location>
        <topology evidence="1">Multi-pass membrane protein</topology>
    </subcellularLocation>
</comment>
<dbReference type="GO" id="GO:0005307">
    <property type="term" value="F:choline:sodium symporter activity"/>
    <property type="evidence" value="ECO:0007669"/>
    <property type="project" value="TreeGrafter"/>
</dbReference>
<dbReference type="CDD" id="cd11474">
    <property type="entry name" value="SLC5sbd_CHT"/>
    <property type="match status" value="1"/>
</dbReference>
<keyword evidence="11" id="KW-0325">Glycoprotein</keyword>
<dbReference type="InterPro" id="IPR052244">
    <property type="entry name" value="Choline_transporter"/>
</dbReference>
<feature type="transmembrane region" description="Helical" evidence="14">
    <location>
        <begin position="496"/>
        <end position="517"/>
    </location>
</feature>
<feature type="transmembrane region" description="Helical" evidence="14">
    <location>
        <begin position="455"/>
        <end position="476"/>
    </location>
</feature>
<keyword evidence="16" id="KW-1185">Reference proteome</keyword>
<comment type="similarity">
    <text evidence="2 13">Belongs to the sodium:solute symporter (SSF) (TC 2.A.21) family.</text>
</comment>
<feature type="transmembrane region" description="Helical" evidence="14">
    <location>
        <begin position="141"/>
        <end position="169"/>
    </location>
</feature>
<protein>
    <submittedName>
        <fullName evidence="17">High-affinity choline transporter 1-like</fullName>
    </submittedName>
</protein>
<evidence type="ECO:0000256" key="9">
    <source>
        <dbReference type="ARBA" id="ARBA00023065"/>
    </source>
</evidence>
<sequence length="623" mass="69456">MIYIPGLIAIIVFYLLILFVGLWAARKGKTNDSSGTDTEEVMLAGRNIGLLVGIFTMTVMIIRLYDYGIILATWVGGGYINGTAENTYNPTQGLVWCQAPVGYALSLVVGGLFFANRMRTLGYVTMLDPFQNKYGERMCGLLFIPALLGEVFWTAAILSALGATLGVIVDLDQKTSIILSACIALVYTLFGGLYSVAYTDVVQLFCIFLGLWISIPFAMVNEATVPITQTWDKWKGSVDPMDSFFYVDNLLMLIFGGIPWQVYFQFFSYQSNQRVLSSKTANQARILSFVASVGCFAMAIPSVLIGAVGASTNWTMTNYNTTSELPGTPEEMKLILPLVLRYLCPPWISFVGLGAVSAAVMSSADSSVLSAASMFARNVVKAIFWQKASERQVLWIMRASIFVIGAFACWLGISIQSIYGLWYLCSDLVYVILFPQLICVLYVRFSNTYGSLCSYLIGLFVRLTSGESVLKLRPLIAYPYFVDDPNDFYQRFPCKTFAMLISFIVSVCISYITDIYFRADSKRLKYDLFHCYKERQSMTGSIRIGNRFNRPSIRTTRLPRKGEKLEVINDDNIQELETMQIVTSAITVTTTTVSNSNNLNPYKPVEIVSINKSIPKNINDSLD</sequence>
<keyword evidence="4 14" id="KW-0812">Transmembrane</keyword>
<dbReference type="Pfam" id="PF00474">
    <property type="entry name" value="SSF"/>
    <property type="match status" value="1"/>
</dbReference>
<evidence type="ECO:0000313" key="15">
    <source>
        <dbReference type="EMBL" id="VDP36414.1"/>
    </source>
</evidence>
<evidence type="ECO:0000256" key="8">
    <source>
        <dbReference type="ARBA" id="ARBA00023053"/>
    </source>
</evidence>
<evidence type="ECO:0000256" key="3">
    <source>
        <dbReference type="ARBA" id="ARBA00022448"/>
    </source>
</evidence>
<feature type="transmembrane region" description="Helical" evidence="14">
    <location>
        <begin position="93"/>
        <end position="115"/>
    </location>
</feature>
<keyword evidence="10 14" id="KW-0472">Membrane</keyword>
<keyword evidence="7 14" id="KW-1133">Transmembrane helix</keyword>
<evidence type="ECO:0000256" key="11">
    <source>
        <dbReference type="ARBA" id="ARBA00023180"/>
    </source>
</evidence>
<proteinExistence type="inferred from homology"/>
<dbReference type="Proteomes" id="UP000279833">
    <property type="component" value="Unassembled WGS sequence"/>
</dbReference>
<dbReference type="PANTHER" id="PTHR45897:SF4">
    <property type="entry name" value="HIGH-AFFINITY CHOLINE TRANSPORTER 1"/>
    <property type="match status" value="1"/>
</dbReference>
<keyword evidence="12" id="KW-0739">Sodium transport</keyword>
<organism evidence="17">
    <name type="scientific">Schistosoma curassoni</name>
    <dbReference type="NCBI Taxonomy" id="6186"/>
    <lineage>
        <taxon>Eukaryota</taxon>
        <taxon>Metazoa</taxon>
        <taxon>Spiralia</taxon>
        <taxon>Lophotrochozoa</taxon>
        <taxon>Platyhelminthes</taxon>
        <taxon>Trematoda</taxon>
        <taxon>Digenea</taxon>
        <taxon>Strigeidida</taxon>
        <taxon>Schistosomatoidea</taxon>
        <taxon>Schistosomatidae</taxon>
        <taxon>Schistosoma</taxon>
    </lineage>
</organism>
<feature type="transmembrane region" description="Helical" evidence="14">
    <location>
        <begin position="244"/>
        <end position="266"/>
    </location>
</feature>
<evidence type="ECO:0000256" key="6">
    <source>
        <dbReference type="ARBA" id="ARBA00022979"/>
    </source>
</evidence>
<feature type="transmembrane region" description="Helical" evidence="14">
    <location>
        <begin position="347"/>
        <end position="372"/>
    </location>
</feature>
<name>A0A183K3R4_9TREM</name>
<dbReference type="PROSITE" id="PS50283">
    <property type="entry name" value="NA_SOLUT_SYMP_3"/>
    <property type="match status" value="1"/>
</dbReference>
<evidence type="ECO:0000256" key="4">
    <source>
        <dbReference type="ARBA" id="ARBA00022692"/>
    </source>
</evidence>
<reference evidence="15 16" key="2">
    <citation type="submission" date="2018-11" db="EMBL/GenBank/DDBJ databases">
        <authorList>
            <consortium name="Pathogen Informatics"/>
        </authorList>
    </citation>
    <scope>NUCLEOTIDE SEQUENCE [LARGE SCALE GENOMIC DNA]</scope>
    <source>
        <strain evidence="15">Dakar</strain>
        <strain evidence="16">Dakar, Senegal</strain>
    </source>
</reference>
<evidence type="ECO:0000256" key="5">
    <source>
        <dbReference type="ARBA" id="ARBA00022847"/>
    </source>
</evidence>
<keyword evidence="9" id="KW-0406">Ion transport</keyword>